<comment type="caution">
    <text evidence="2">The sequence shown here is derived from an EMBL/GenBank/DDBJ whole genome shotgun (WGS) entry which is preliminary data.</text>
</comment>
<organism evidence="2 3">
    <name type="scientific">Ureibacillus manganicus DSM 26584</name>
    <dbReference type="NCBI Taxonomy" id="1384049"/>
    <lineage>
        <taxon>Bacteria</taxon>
        <taxon>Bacillati</taxon>
        <taxon>Bacillota</taxon>
        <taxon>Bacilli</taxon>
        <taxon>Bacillales</taxon>
        <taxon>Caryophanaceae</taxon>
        <taxon>Ureibacillus</taxon>
    </lineage>
</organism>
<dbReference type="OrthoDB" id="9798761at2"/>
<gene>
    <name evidence="2" type="ORF">CD29_02240</name>
</gene>
<protein>
    <recommendedName>
        <fullName evidence="4">DUF2325 domain-containing protein</fullName>
    </recommendedName>
</protein>
<dbReference type="EMBL" id="JPVN01000002">
    <property type="protein sequence ID" value="KGR80199.1"/>
    <property type="molecule type" value="Genomic_DNA"/>
</dbReference>
<evidence type="ECO:0000313" key="3">
    <source>
        <dbReference type="Proteomes" id="UP000030416"/>
    </source>
</evidence>
<dbReference type="Proteomes" id="UP000030416">
    <property type="component" value="Unassembled WGS sequence"/>
</dbReference>
<sequence>MTEFTYMYPTKKIEGISIAEGVSFFQFDIEYDLLFKELSTVELAIFSHFIDLFEEQHEDFFTTLNDQKKFEALVKNFAVLYKKSSISQQQDLLAKVTQFYSKIKSSELTFELSNFFDYSTYKYLQSSYFFTFEGYEQELVPFTKERLLKDKIVFQQNEETYTISPQSLMVIRVLEFRLKMRLDPLKLNCKYNEDFQDYPHIQLLLALLTNETTFVKIFMKNTAPLTSMLESVILYSQLRRFLFDISGSLEDKDFELIIENQRSITSNKFIHVLYLCYTEHLKSNAKKDKTTIQTLKKKNDENNVKLEKQKEKFNEQKTKLNELKEQLKESKQSATTTIVKDIHLEDSVKKLTAERDQLLIQIQSLTSESERKVFARDAQIDHLKNENSQLQRKLQPLLKAAAIPKVETVTDWLEIGHKIIQNVSDEDEANIKQFFEMFLIACDEKNAKRPKSELPTNLFGYCTITSNGHYLNLPNGDKHKIIAIPENIYLGEGQFVQVTKDYEFVQVYNNFFDESPIDHNIRFFCTVKFSDGKPHVNVNGILEQVTHDQNITLIDGQIISVTSQLELVRFYKQKRMTLDYFDESMKLKGHTPYFIQKLVANGAIVENVFTNEEKYIVFEQNEDGLYENSLVTAIENRMIRTFRNPLFYKLSKYYKHTQFATIYEIDGDCFAKKANREIVIIKNISDSYEPQVDDVIIIDEHHSFLDVIDNKQISEEETLEQRLARRPVQKSQTVFTYSTPKDLTPILIVGNIALSENYKQQLGRNGYDVTTVDGFGPIAKIKQNAKDKDFIVVCLERLSHGNMYAIKDEFPENKVIYAERDGVTQIKMKLLELSMSNSH</sequence>
<dbReference type="RefSeq" id="WP_036182375.1">
    <property type="nucleotide sequence ID" value="NZ_AVDA01000002.1"/>
</dbReference>
<proteinExistence type="predicted"/>
<dbReference type="AlphaFoldDB" id="A0A0A3I653"/>
<evidence type="ECO:0000256" key="1">
    <source>
        <dbReference type="SAM" id="Coils"/>
    </source>
</evidence>
<evidence type="ECO:0008006" key="4">
    <source>
        <dbReference type="Google" id="ProtNLM"/>
    </source>
</evidence>
<accession>A0A0A3I653</accession>
<reference evidence="2 3" key="1">
    <citation type="submission" date="2014-02" db="EMBL/GenBank/DDBJ databases">
        <title>Draft genome sequence of Lysinibacillus manganicus DSM 26584T.</title>
        <authorList>
            <person name="Zhang F."/>
            <person name="Wang G."/>
            <person name="Zhang L."/>
        </authorList>
    </citation>
    <scope>NUCLEOTIDE SEQUENCE [LARGE SCALE GENOMIC DNA]</scope>
    <source>
        <strain evidence="2 3">DSM 26584</strain>
    </source>
</reference>
<keyword evidence="3" id="KW-1185">Reference proteome</keyword>
<keyword evidence="1" id="KW-0175">Coiled coil</keyword>
<evidence type="ECO:0000313" key="2">
    <source>
        <dbReference type="EMBL" id="KGR80199.1"/>
    </source>
</evidence>
<name>A0A0A3I653_9BACL</name>
<feature type="coiled-coil region" evidence="1">
    <location>
        <begin position="292"/>
        <end position="400"/>
    </location>
</feature>